<dbReference type="EMBL" id="BLXT01001235">
    <property type="protein sequence ID" value="GFN83807.1"/>
    <property type="molecule type" value="Genomic_DNA"/>
</dbReference>
<protein>
    <submittedName>
        <fullName evidence="1">Uncharacterized protein</fullName>
    </submittedName>
</protein>
<dbReference type="Proteomes" id="UP000735302">
    <property type="component" value="Unassembled WGS sequence"/>
</dbReference>
<proteinExistence type="predicted"/>
<name>A0AAV3YMN0_9GAST</name>
<reference evidence="1 2" key="1">
    <citation type="journal article" date="2021" name="Elife">
        <title>Chloroplast acquisition without the gene transfer in kleptoplastic sea slugs, Plakobranchus ocellatus.</title>
        <authorList>
            <person name="Maeda T."/>
            <person name="Takahashi S."/>
            <person name="Yoshida T."/>
            <person name="Shimamura S."/>
            <person name="Takaki Y."/>
            <person name="Nagai Y."/>
            <person name="Toyoda A."/>
            <person name="Suzuki Y."/>
            <person name="Arimoto A."/>
            <person name="Ishii H."/>
            <person name="Satoh N."/>
            <person name="Nishiyama T."/>
            <person name="Hasebe M."/>
            <person name="Maruyama T."/>
            <person name="Minagawa J."/>
            <person name="Obokata J."/>
            <person name="Shigenobu S."/>
        </authorList>
    </citation>
    <scope>NUCLEOTIDE SEQUENCE [LARGE SCALE GENOMIC DNA]</scope>
</reference>
<evidence type="ECO:0000313" key="1">
    <source>
        <dbReference type="EMBL" id="GFN83807.1"/>
    </source>
</evidence>
<keyword evidence="2" id="KW-1185">Reference proteome</keyword>
<accession>A0AAV3YMN0</accession>
<evidence type="ECO:0000313" key="2">
    <source>
        <dbReference type="Proteomes" id="UP000735302"/>
    </source>
</evidence>
<organism evidence="1 2">
    <name type="scientific">Plakobranchus ocellatus</name>
    <dbReference type="NCBI Taxonomy" id="259542"/>
    <lineage>
        <taxon>Eukaryota</taxon>
        <taxon>Metazoa</taxon>
        <taxon>Spiralia</taxon>
        <taxon>Lophotrochozoa</taxon>
        <taxon>Mollusca</taxon>
        <taxon>Gastropoda</taxon>
        <taxon>Heterobranchia</taxon>
        <taxon>Euthyneura</taxon>
        <taxon>Panpulmonata</taxon>
        <taxon>Sacoglossa</taxon>
        <taxon>Placobranchoidea</taxon>
        <taxon>Plakobranchidae</taxon>
        <taxon>Plakobranchus</taxon>
    </lineage>
</organism>
<comment type="caution">
    <text evidence="1">The sequence shown here is derived from an EMBL/GenBank/DDBJ whole genome shotgun (WGS) entry which is preliminary data.</text>
</comment>
<sequence>MICQQAFSTSIGDQQSRSRWLLGNWSVNKPSVLNKLTKIEIWAFTPEVVCQQACSAKKVTNNRDLGVHSSVMICQQVFNTSIGNQQSRSGLLLGI</sequence>
<gene>
    <name evidence="1" type="ORF">PoB_001031300</name>
</gene>
<dbReference type="AlphaFoldDB" id="A0AAV3YMN0"/>